<dbReference type="PANTHER" id="PTHR46652">
    <property type="entry name" value="LEUCINE-RICH REPEAT AND IQ DOMAIN-CONTAINING PROTEIN 1-RELATED"/>
    <property type="match status" value="1"/>
</dbReference>
<dbReference type="InterPro" id="IPR050836">
    <property type="entry name" value="SDS22/Internalin_LRR"/>
</dbReference>
<protein>
    <submittedName>
        <fullName evidence="5">Chitinase II</fullName>
    </submittedName>
</protein>
<proteinExistence type="predicted"/>
<dbReference type="KEGG" id="cce:Ccel_2893"/>
<dbReference type="InterPro" id="IPR017853">
    <property type="entry name" value="GH"/>
</dbReference>
<dbReference type="eggNOG" id="COG4886">
    <property type="taxonomic scope" value="Bacteria"/>
</dbReference>
<organism evidence="5 6">
    <name type="scientific">Ruminiclostridium cellulolyticum (strain ATCC 35319 / DSM 5812 / JCM 6584 / H10)</name>
    <name type="common">Clostridium cellulolyticum</name>
    <dbReference type="NCBI Taxonomy" id="394503"/>
    <lineage>
        <taxon>Bacteria</taxon>
        <taxon>Bacillati</taxon>
        <taxon>Bacillota</taxon>
        <taxon>Clostridia</taxon>
        <taxon>Eubacteriales</taxon>
        <taxon>Oscillospiraceae</taxon>
        <taxon>Ruminiclostridium</taxon>
    </lineage>
</organism>
<dbReference type="eggNOG" id="COG3858">
    <property type="taxonomic scope" value="Bacteria"/>
</dbReference>
<dbReference type="SUPFAM" id="SSF52058">
    <property type="entry name" value="L domain-like"/>
    <property type="match status" value="1"/>
</dbReference>
<dbReference type="SUPFAM" id="SSF51445">
    <property type="entry name" value="(Trans)glycosidases"/>
    <property type="match status" value="1"/>
</dbReference>
<dbReference type="InterPro" id="IPR001611">
    <property type="entry name" value="Leu-rich_rpt"/>
</dbReference>
<feature type="chain" id="PRO_5038608556" evidence="3">
    <location>
        <begin position="18"/>
        <end position="587"/>
    </location>
</feature>
<dbReference type="InterPro" id="IPR032675">
    <property type="entry name" value="LRR_dom_sf"/>
</dbReference>
<feature type="signal peptide" evidence="3">
    <location>
        <begin position="1"/>
        <end position="17"/>
    </location>
</feature>
<dbReference type="STRING" id="394503.Ccel_2893"/>
<dbReference type="Pfam" id="PF00704">
    <property type="entry name" value="Glyco_hydro_18"/>
    <property type="match status" value="1"/>
</dbReference>
<dbReference type="SMART" id="SM00636">
    <property type="entry name" value="Glyco_18"/>
    <property type="match status" value="1"/>
</dbReference>
<keyword evidence="3" id="KW-0732">Signal</keyword>
<dbReference type="Gene3D" id="3.80.10.10">
    <property type="entry name" value="Ribonuclease Inhibitor"/>
    <property type="match status" value="1"/>
</dbReference>
<dbReference type="InterPro" id="IPR003591">
    <property type="entry name" value="Leu-rich_rpt_typical-subtyp"/>
</dbReference>
<reference evidence="5 6" key="1">
    <citation type="submission" date="2009-01" db="EMBL/GenBank/DDBJ databases">
        <title>Complete sequence of Clostridium cellulolyticum H10.</title>
        <authorList>
            <consortium name="US DOE Joint Genome Institute"/>
            <person name="Lucas S."/>
            <person name="Copeland A."/>
            <person name="Lapidus A."/>
            <person name="Glavina del Rio T."/>
            <person name="Dalin E."/>
            <person name="Tice H."/>
            <person name="Bruce D."/>
            <person name="Goodwin L."/>
            <person name="Pitluck S."/>
            <person name="Chertkov O."/>
            <person name="Saunders E."/>
            <person name="Brettin T."/>
            <person name="Detter J.C."/>
            <person name="Han C."/>
            <person name="Larimer F."/>
            <person name="Land M."/>
            <person name="Hauser L."/>
            <person name="Kyrpides N."/>
            <person name="Ivanova N."/>
            <person name="Zhou J."/>
            <person name="Richardson P."/>
        </authorList>
    </citation>
    <scope>NUCLEOTIDE SEQUENCE [LARGE SCALE GENOMIC DNA]</scope>
    <source>
        <strain evidence="6">ATCC 35319 / DSM 5812 / JCM 6584 / H10</strain>
    </source>
</reference>
<feature type="domain" description="GH18" evidence="4">
    <location>
        <begin position="36"/>
        <end position="400"/>
    </location>
</feature>
<dbReference type="GO" id="GO:0005975">
    <property type="term" value="P:carbohydrate metabolic process"/>
    <property type="evidence" value="ECO:0007669"/>
    <property type="project" value="InterPro"/>
</dbReference>
<evidence type="ECO:0000256" key="2">
    <source>
        <dbReference type="ARBA" id="ARBA00022737"/>
    </source>
</evidence>
<dbReference type="PANTHER" id="PTHR46652:SF3">
    <property type="entry name" value="LEUCINE-RICH REPEAT-CONTAINING PROTEIN 9"/>
    <property type="match status" value="1"/>
</dbReference>
<dbReference type="HOGENOM" id="CLU_020470_0_0_9"/>
<dbReference type="Pfam" id="PF12799">
    <property type="entry name" value="LRR_4"/>
    <property type="match status" value="1"/>
</dbReference>
<dbReference type="RefSeq" id="WP_015926254.1">
    <property type="nucleotide sequence ID" value="NC_011898.1"/>
</dbReference>
<gene>
    <name evidence="5" type="ordered locus">Ccel_2893</name>
</gene>
<dbReference type="InterPro" id="IPR001223">
    <property type="entry name" value="Glyco_hydro18_cat"/>
</dbReference>
<keyword evidence="1" id="KW-0433">Leucine-rich repeat</keyword>
<evidence type="ECO:0000256" key="3">
    <source>
        <dbReference type="SAM" id="SignalP"/>
    </source>
</evidence>
<evidence type="ECO:0000259" key="4">
    <source>
        <dbReference type="PROSITE" id="PS51910"/>
    </source>
</evidence>
<dbReference type="Pfam" id="PF00560">
    <property type="entry name" value="LRR_1"/>
    <property type="match status" value="1"/>
</dbReference>
<evidence type="ECO:0000256" key="1">
    <source>
        <dbReference type="ARBA" id="ARBA00022614"/>
    </source>
</evidence>
<dbReference type="EMBL" id="CP001348">
    <property type="protein sequence ID" value="ACL77187.1"/>
    <property type="molecule type" value="Genomic_DNA"/>
</dbReference>
<dbReference type="InterPro" id="IPR029070">
    <property type="entry name" value="Chitinase_insertion_sf"/>
</dbReference>
<keyword evidence="2" id="KW-0677">Repeat</keyword>
<dbReference type="InterPro" id="IPR011583">
    <property type="entry name" value="Chitinase_II/V-like_cat"/>
</dbReference>
<dbReference type="SMART" id="SM00369">
    <property type="entry name" value="LRR_TYP"/>
    <property type="match status" value="3"/>
</dbReference>
<dbReference type="Gene3D" id="3.10.50.10">
    <property type="match status" value="1"/>
</dbReference>
<dbReference type="InterPro" id="IPR025875">
    <property type="entry name" value="Leu-rich_rpt_4"/>
</dbReference>
<dbReference type="PROSITE" id="PS51910">
    <property type="entry name" value="GH18_2"/>
    <property type="match status" value="1"/>
</dbReference>
<sequence length="587" mass="66253" precursor="true">MKIHKTLICMILITAMAFGIVSPIAPEVQAVTKNKLELHAFYPAQATFSDSLKKYIDSLDSVSFLWGRIYSDLTDGINTTYGKNGNTDFYYPSDYIEVLKYAKSKNKSIQFGIFSDSSNAEKILPYKEQREKAIKSITDLLKSDVSHGNNIYFDGVVIDIEGLNGQKTASFFNQFLKELKPKLAEINKKLYVAVNPLRYYSGYDYSSISQTADKMIIMAHDYEPLTKLTKEQVMQYTGYDSLNPIDSLAPIKEIQHVMEDVKKYVSKNNLNKIMLQISFDAAQWRFSVAKGSTWGKAGKKAVSLEVRDTPTYKMLYDRVINKDGNGKLITYSYNNELQSPVMQYFNINNSTQNICLYENSRSVKAKIDISKQYGIGGVSLWSLSNVPDYTDKTAKIYGLDVWDTIVKSLLFEAPTSQTKVTFADKVVEKAVRTKLFKPSGTLYKSDLAKVYRLKIPAGYKTLNDLKQLTNLEYLDLSNTKLTSVSALASLKNLRVLYLYKNGIKDISPIKGLTKLQVLSINGNKVSNISALAGLTQLTELYIRENTINDFSPVAKLKQLNILYLKGNKSTNYSKLQTIKKGLIECDF</sequence>
<accession>B8I887</accession>
<dbReference type="CAZy" id="GH18">
    <property type="family name" value="Glycoside Hydrolase Family 18"/>
</dbReference>
<dbReference type="AlphaFoldDB" id="B8I887"/>
<keyword evidence="6" id="KW-1185">Reference proteome</keyword>
<dbReference type="PROSITE" id="PS51450">
    <property type="entry name" value="LRR"/>
    <property type="match status" value="3"/>
</dbReference>
<dbReference type="SMART" id="SM00365">
    <property type="entry name" value="LRR_SD22"/>
    <property type="match status" value="4"/>
</dbReference>
<dbReference type="Proteomes" id="UP000001349">
    <property type="component" value="Chromosome"/>
</dbReference>
<dbReference type="GO" id="GO:0008061">
    <property type="term" value="F:chitin binding"/>
    <property type="evidence" value="ECO:0007669"/>
    <property type="project" value="InterPro"/>
</dbReference>
<evidence type="ECO:0000313" key="5">
    <source>
        <dbReference type="EMBL" id="ACL77187.1"/>
    </source>
</evidence>
<name>B8I887_RUMCH</name>
<dbReference type="OrthoDB" id="9769314at2"/>
<dbReference type="Gene3D" id="3.20.20.80">
    <property type="entry name" value="Glycosidases"/>
    <property type="match status" value="1"/>
</dbReference>
<evidence type="ECO:0000313" key="6">
    <source>
        <dbReference type="Proteomes" id="UP000001349"/>
    </source>
</evidence>